<proteinExistence type="predicted"/>
<sequence>MLSILHLEDDFAKKSGLNKVRNKKATFVEEMAGSNADAQFSMAAGTGTLEKPIKHVTCCTRNHKMDSKRISTDLTTLHGQVSTWRVETIFEPFVTRDTMSLAKMGSAGPTNNNCTR</sequence>
<dbReference type="AlphaFoldDB" id="A0A2Z6NPV2"/>
<gene>
    <name evidence="1" type="ORF">TSUD_163320</name>
</gene>
<evidence type="ECO:0000313" key="2">
    <source>
        <dbReference type="Proteomes" id="UP000242715"/>
    </source>
</evidence>
<protein>
    <submittedName>
        <fullName evidence="1">Uncharacterized protein</fullName>
    </submittedName>
</protein>
<accession>A0A2Z6NPV2</accession>
<evidence type="ECO:0000313" key="1">
    <source>
        <dbReference type="EMBL" id="GAU37895.1"/>
    </source>
</evidence>
<reference evidence="2" key="1">
    <citation type="journal article" date="2017" name="Front. Plant Sci.">
        <title>Climate Clever Clovers: New Paradigm to Reduce the Environmental Footprint of Ruminants by Breeding Low Methanogenic Forages Utilizing Haplotype Variation.</title>
        <authorList>
            <person name="Kaur P."/>
            <person name="Appels R."/>
            <person name="Bayer P.E."/>
            <person name="Keeble-Gagnere G."/>
            <person name="Wang J."/>
            <person name="Hirakawa H."/>
            <person name="Shirasawa K."/>
            <person name="Vercoe P."/>
            <person name="Stefanova K."/>
            <person name="Durmic Z."/>
            <person name="Nichols P."/>
            <person name="Revell C."/>
            <person name="Isobe S.N."/>
            <person name="Edwards D."/>
            <person name="Erskine W."/>
        </authorList>
    </citation>
    <scope>NUCLEOTIDE SEQUENCE [LARGE SCALE GENOMIC DNA]</scope>
    <source>
        <strain evidence="2">cv. Daliak</strain>
    </source>
</reference>
<organism evidence="1 2">
    <name type="scientific">Trifolium subterraneum</name>
    <name type="common">Subterranean clover</name>
    <dbReference type="NCBI Taxonomy" id="3900"/>
    <lineage>
        <taxon>Eukaryota</taxon>
        <taxon>Viridiplantae</taxon>
        <taxon>Streptophyta</taxon>
        <taxon>Embryophyta</taxon>
        <taxon>Tracheophyta</taxon>
        <taxon>Spermatophyta</taxon>
        <taxon>Magnoliopsida</taxon>
        <taxon>eudicotyledons</taxon>
        <taxon>Gunneridae</taxon>
        <taxon>Pentapetalae</taxon>
        <taxon>rosids</taxon>
        <taxon>fabids</taxon>
        <taxon>Fabales</taxon>
        <taxon>Fabaceae</taxon>
        <taxon>Papilionoideae</taxon>
        <taxon>50 kb inversion clade</taxon>
        <taxon>NPAAA clade</taxon>
        <taxon>Hologalegina</taxon>
        <taxon>IRL clade</taxon>
        <taxon>Trifolieae</taxon>
        <taxon>Trifolium</taxon>
    </lineage>
</organism>
<dbReference type="Proteomes" id="UP000242715">
    <property type="component" value="Unassembled WGS sequence"/>
</dbReference>
<name>A0A2Z6NPV2_TRISU</name>
<keyword evidence="2" id="KW-1185">Reference proteome</keyword>
<dbReference type="EMBL" id="DF973695">
    <property type="protein sequence ID" value="GAU37895.1"/>
    <property type="molecule type" value="Genomic_DNA"/>
</dbReference>